<feature type="region of interest" description="Disordered" evidence="1">
    <location>
        <begin position="229"/>
        <end position="280"/>
    </location>
</feature>
<dbReference type="Pfam" id="PF00397">
    <property type="entry name" value="WW"/>
    <property type="match status" value="1"/>
</dbReference>
<feature type="compositionally biased region" description="Low complexity" evidence="1">
    <location>
        <begin position="645"/>
        <end position="655"/>
    </location>
</feature>
<feature type="compositionally biased region" description="Low complexity" evidence="1">
    <location>
        <begin position="1"/>
        <end position="14"/>
    </location>
</feature>
<evidence type="ECO:0000313" key="3">
    <source>
        <dbReference type="EMBL" id="GMI20137.1"/>
    </source>
</evidence>
<feature type="region of interest" description="Disordered" evidence="1">
    <location>
        <begin position="398"/>
        <end position="434"/>
    </location>
</feature>
<feature type="compositionally biased region" description="Low complexity" evidence="1">
    <location>
        <begin position="462"/>
        <end position="479"/>
    </location>
</feature>
<evidence type="ECO:0000313" key="4">
    <source>
        <dbReference type="Proteomes" id="UP001165082"/>
    </source>
</evidence>
<sequence>MLADTAAAAFSSTTPRGRDVYEDESHSGFIDPDELSEGEEDDEVGSLYESMREAGNDAVDFINTSFGDGTHDVVILGDDTAALMEDSVVVNLVEDDEDDGVGGVDTFRDTSGDTDENDENAAASAQAPPLRRSVDPSHPTEGANNLSQRSEGEWRLMDSDEESEGSNNSSDSTGSPRQNKILEKPSCTRTPLKNLVEFDDGERGVRGAGGWKSIEVADGVVATTLFGDDGGVANDDADADATTTTNTTTTNTTTTTTTPEPSTANAVAPPPPPMDEWKVAKTPTGKTYYYNRRTRESSWKLPEGASSSSAGSILAPKSTGKKPSRTLKSYPTATSASTAAAISTPGRNPVTKVESEMTPESVDPQQRQRNKNQRSEARQRKIKSMAAVAKEEVAAVAKENATPADRNTSLEMTRRSVAATSRAESAAKSASRVLENSRAYEELDRTFTNEISFNPNLNPNVTALTNTSSSQTNAANNSNPKRPQTTPSSKLTPPPNLTHNASRRRLFDENAAAVPSVYCVYCGTCTPPSELNAHMNNCFVFQRTWEEKKDTQKQIEGAIMTAWGLNLVGAGGSGVPKSKSNLPEVKSATETCDLCTRTFKKGRLEAHRKVCMSVFGGEKKAGRTPSNKRHDATKEVPVANVVSPDNNNDNNNNNNKSDGIRTAKSSLFACTSCPNGPQFESREALLKHMRSCAASTSDKTSRRAGANQVCPYCAQPTIKLSNHLARCRRAKLAMTKEKERAANGGLPNMEETLMSATC</sequence>
<feature type="compositionally biased region" description="Basic and acidic residues" evidence="1">
    <location>
        <begin position="16"/>
        <end position="26"/>
    </location>
</feature>
<dbReference type="InterPro" id="IPR001202">
    <property type="entry name" value="WW_dom"/>
</dbReference>
<dbReference type="PROSITE" id="PS50020">
    <property type="entry name" value="WW_DOMAIN_2"/>
    <property type="match status" value="1"/>
</dbReference>
<feature type="region of interest" description="Disordered" evidence="1">
    <location>
        <begin position="451"/>
        <end position="500"/>
    </location>
</feature>
<accession>A0A9W7FU47</accession>
<feature type="compositionally biased region" description="Low complexity" evidence="1">
    <location>
        <begin position="240"/>
        <end position="258"/>
    </location>
</feature>
<feature type="compositionally biased region" description="Polar residues" evidence="1">
    <location>
        <begin position="480"/>
        <end position="491"/>
    </location>
</feature>
<feature type="region of interest" description="Disordered" evidence="1">
    <location>
        <begin position="1"/>
        <end position="45"/>
    </location>
</feature>
<dbReference type="OrthoDB" id="200396at2759"/>
<feature type="region of interest" description="Disordered" evidence="1">
    <location>
        <begin position="94"/>
        <end position="211"/>
    </location>
</feature>
<organism evidence="3 4">
    <name type="scientific">Triparma retinervis</name>
    <dbReference type="NCBI Taxonomy" id="2557542"/>
    <lineage>
        <taxon>Eukaryota</taxon>
        <taxon>Sar</taxon>
        <taxon>Stramenopiles</taxon>
        <taxon>Ochrophyta</taxon>
        <taxon>Bolidophyceae</taxon>
        <taxon>Parmales</taxon>
        <taxon>Triparmaceae</taxon>
        <taxon>Triparma</taxon>
    </lineage>
</organism>
<name>A0A9W7FU47_9STRA</name>
<feature type="compositionally biased region" description="Polar residues" evidence="1">
    <location>
        <begin position="451"/>
        <end position="461"/>
    </location>
</feature>
<evidence type="ECO:0000259" key="2">
    <source>
        <dbReference type="PROSITE" id="PS50020"/>
    </source>
</evidence>
<gene>
    <name evidence="3" type="ORF">TrRE_jg9790</name>
</gene>
<reference evidence="3" key="1">
    <citation type="submission" date="2022-07" db="EMBL/GenBank/DDBJ databases">
        <title>Genome analysis of Parmales, a sister group of diatoms, reveals the evolutionary specialization of diatoms from phago-mixotrophs to photoautotrophs.</title>
        <authorList>
            <person name="Ban H."/>
            <person name="Sato S."/>
            <person name="Yoshikawa S."/>
            <person name="Kazumasa Y."/>
            <person name="Nakamura Y."/>
            <person name="Ichinomiya M."/>
            <person name="Saitoh K."/>
            <person name="Sato N."/>
            <person name="Blanc-Mathieu R."/>
            <person name="Endo H."/>
            <person name="Kuwata A."/>
            <person name="Ogata H."/>
        </authorList>
    </citation>
    <scope>NUCLEOTIDE SEQUENCE</scope>
</reference>
<dbReference type="AlphaFoldDB" id="A0A9W7FU47"/>
<proteinExistence type="predicted"/>
<feature type="region of interest" description="Disordered" evidence="1">
    <location>
        <begin position="619"/>
        <end position="658"/>
    </location>
</feature>
<feature type="region of interest" description="Disordered" evidence="1">
    <location>
        <begin position="297"/>
        <end position="379"/>
    </location>
</feature>
<comment type="caution">
    <text evidence="3">The sequence shown here is derived from an EMBL/GenBank/DDBJ whole genome shotgun (WGS) entry which is preliminary data.</text>
</comment>
<feature type="domain" description="WW" evidence="2">
    <location>
        <begin position="271"/>
        <end position="304"/>
    </location>
</feature>
<protein>
    <recommendedName>
        <fullName evidence="2">WW domain-containing protein</fullName>
    </recommendedName>
</protein>
<dbReference type="EMBL" id="BRXZ01008034">
    <property type="protein sequence ID" value="GMI20137.1"/>
    <property type="molecule type" value="Genomic_DNA"/>
</dbReference>
<feature type="compositionally biased region" description="Acidic residues" evidence="1">
    <location>
        <begin position="31"/>
        <end position="44"/>
    </location>
</feature>
<dbReference type="SMART" id="SM00456">
    <property type="entry name" value="WW"/>
    <property type="match status" value="1"/>
</dbReference>
<dbReference type="CDD" id="cd00201">
    <property type="entry name" value="WW"/>
    <property type="match status" value="1"/>
</dbReference>
<evidence type="ECO:0000256" key="1">
    <source>
        <dbReference type="SAM" id="MobiDB-lite"/>
    </source>
</evidence>
<feature type="compositionally biased region" description="Low complexity" evidence="1">
    <location>
        <begin position="165"/>
        <end position="175"/>
    </location>
</feature>
<dbReference type="InterPro" id="IPR036020">
    <property type="entry name" value="WW_dom_sf"/>
</dbReference>
<feature type="compositionally biased region" description="Low complexity" evidence="1">
    <location>
        <begin position="332"/>
        <end position="344"/>
    </location>
</feature>
<dbReference type="SUPFAM" id="SSF51045">
    <property type="entry name" value="WW domain"/>
    <property type="match status" value="1"/>
</dbReference>
<dbReference type="Gene3D" id="2.20.70.10">
    <property type="match status" value="1"/>
</dbReference>
<dbReference type="PROSITE" id="PS01159">
    <property type="entry name" value="WW_DOMAIN_1"/>
    <property type="match status" value="1"/>
</dbReference>
<dbReference type="Proteomes" id="UP001165082">
    <property type="component" value="Unassembled WGS sequence"/>
</dbReference>
<feature type="compositionally biased region" description="Low complexity" evidence="1">
    <location>
        <begin position="415"/>
        <end position="432"/>
    </location>
</feature>
<keyword evidence="4" id="KW-1185">Reference proteome</keyword>